<comment type="subcellular location">
    <subcellularLocation>
        <location evidence="1">Membrane</location>
    </subcellularLocation>
</comment>
<evidence type="ECO:0000259" key="4">
    <source>
        <dbReference type="Pfam" id="PF01103"/>
    </source>
</evidence>
<evidence type="ECO:0000313" key="5">
    <source>
        <dbReference type="EMBL" id="KIZ07063.1"/>
    </source>
</evidence>
<organism evidence="5 6">
    <name type="scientific">Monoraphidium neglectum</name>
    <dbReference type="NCBI Taxonomy" id="145388"/>
    <lineage>
        <taxon>Eukaryota</taxon>
        <taxon>Viridiplantae</taxon>
        <taxon>Chlorophyta</taxon>
        <taxon>core chlorophytes</taxon>
        <taxon>Chlorophyceae</taxon>
        <taxon>CS clade</taxon>
        <taxon>Sphaeropleales</taxon>
        <taxon>Selenastraceae</taxon>
        <taxon>Monoraphidium</taxon>
    </lineage>
</organism>
<name>A0A0D2K9W2_9CHLO</name>
<dbReference type="GO" id="GO:0019867">
    <property type="term" value="C:outer membrane"/>
    <property type="evidence" value="ECO:0007669"/>
    <property type="project" value="InterPro"/>
</dbReference>
<feature type="compositionally biased region" description="Gly residues" evidence="3">
    <location>
        <begin position="143"/>
        <end position="154"/>
    </location>
</feature>
<dbReference type="GeneID" id="25727014"/>
<dbReference type="Gene3D" id="2.40.160.50">
    <property type="entry name" value="membrane protein fhac: a member of the omp85/tpsb transporter family"/>
    <property type="match status" value="1"/>
</dbReference>
<dbReference type="RefSeq" id="XP_013906082.1">
    <property type="nucleotide sequence ID" value="XM_014050628.1"/>
</dbReference>
<keyword evidence="2" id="KW-0472">Membrane</keyword>
<dbReference type="Pfam" id="PF01103">
    <property type="entry name" value="Omp85"/>
    <property type="match status" value="1"/>
</dbReference>
<protein>
    <recommendedName>
        <fullName evidence="4">Bacterial surface antigen (D15) domain-containing protein</fullName>
    </recommendedName>
</protein>
<feature type="region of interest" description="Disordered" evidence="3">
    <location>
        <begin position="133"/>
        <end position="156"/>
    </location>
</feature>
<evidence type="ECO:0000256" key="1">
    <source>
        <dbReference type="ARBA" id="ARBA00004370"/>
    </source>
</evidence>
<dbReference type="KEGG" id="mng:MNEG_0896"/>
<accession>A0A0D2K9W2</accession>
<dbReference type="AlphaFoldDB" id="A0A0D2K9W2"/>
<dbReference type="STRING" id="145388.A0A0D2K9W2"/>
<dbReference type="Proteomes" id="UP000054498">
    <property type="component" value="Unassembled WGS sequence"/>
</dbReference>
<dbReference type="InterPro" id="IPR000184">
    <property type="entry name" value="Bac_surfAg_D15"/>
</dbReference>
<proteinExistence type="predicted"/>
<gene>
    <name evidence="5" type="ORF">MNEG_0896</name>
</gene>
<dbReference type="EMBL" id="KK100300">
    <property type="protein sequence ID" value="KIZ07063.1"/>
    <property type="molecule type" value="Genomic_DNA"/>
</dbReference>
<keyword evidence="6" id="KW-1185">Reference proteome</keyword>
<sequence>MDAHVRSPLGKLPAAAASRGWGAKLVSELGGLCPGAGYRFLRQRLDCAWAAPLSPTVALNVSLGAGILYPLDGGTAAAAGRGGASDTAVGAGAGAGAFEAALGRGSARPPSFLGDRFFLGGVDSVRGFAPRGVGPAAERRRGGGSASGGGGGSLGAERQEDALGGDLFGSLYAALVARLPGPLGDLGACAHAFVNAGSLTALAPRRDPGFVLSSAPPRGGGAAALADAAARGLGELGAACRWAAGVGVVLPTRMGRFEANYVWVLSSQPGDRVGAGVQLGFAASPLAQAAPE</sequence>
<evidence type="ECO:0000256" key="3">
    <source>
        <dbReference type="SAM" id="MobiDB-lite"/>
    </source>
</evidence>
<reference evidence="5 6" key="1">
    <citation type="journal article" date="2013" name="BMC Genomics">
        <title>Reconstruction of the lipid metabolism for the microalga Monoraphidium neglectum from its genome sequence reveals characteristics suitable for biofuel production.</title>
        <authorList>
            <person name="Bogen C."/>
            <person name="Al-Dilaimi A."/>
            <person name="Albersmeier A."/>
            <person name="Wichmann J."/>
            <person name="Grundmann M."/>
            <person name="Rupp O."/>
            <person name="Lauersen K.J."/>
            <person name="Blifernez-Klassen O."/>
            <person name="Kalinowski J."/>
            <person name="Goesmann A."/>
            <person name="Mussgnug J.H."/>
            <person name="Kruse O."/>
        </authorList>
    </citation>
    <scope>NUCLEOTIDE SEQUENCE [LARGE SCALE GENOMIC DNA]</scope>
    <source>
        <strain evidence="5 6">SAG 48.87</strain>
    </source>
</reference>
<evidence type="ECO:0000313" key="6">
    <source>
        <dbReference type="Proteomes" id="UP000054498"/>
    </source>
</evidence>
<dbReference type="OrthoDB" id="1724197at2759"/>
<evidence type="ECO:0000256" key="2">
    <source>
        <dbReference type="ARBA" id="ARBA00023136"/>
    </source>
</evidence>
<feature type="domain" description="Bacterial surface antigen (D15)" evidence="4">
    <location>
        <begin position="18"/>
        <end position="280"/>
    </location>
</feature>